<accession>A0A7J9DF26</accession>
<evidence type="ECO:0000313" key="2">
    <source>
        <dbReference type="Proteomes" id="UP000593568"/>
    </source>
</evidence>
<gene>
    <name evidence="1" type="ORF">Gotri_022229</name>
</gene>
<proteinExistence type="predicted"/>
<keyword evidence="2" id="KW-1185">Reference proteome</keyword>
<sequence length="127" mass="14379">MAEYEGIKVLKNNGKMNRSYRIHEDIPRTMIHFDAAFDNRTLKLATGLVGWDLKANLLVLKTVIHSNVPSTFAAEAYACLEGKKSKNSHAHRLPNNALDREETTYLMGEELNHHAFASEGNWSRNPD</sequence>
<comment type="caution">
    <text evidence="1">The sequence shown here is derived from an EMBL/GenBank/DDBJ whole genome shotgun (WGS) entry which is preliminary data.</text>
</comment>
<dbReference type="AlphaFoldDB" id="A0A7J9DF26"/>
<organism evidence="1 2">
    <name type="scientific">Gossypium trilobum</name>
    <dbReference type="NCBI Taxonomy" id="34281"/>
    <lineage>
        <taxon>Eukaryota</taxon>
        <taxon>Viridiplantae</taxon>
        <taxon>Streptophyta</taxon>
        <taxon>Embryophyta</taxon>
        <taxon>Tracheophyta</taxon>
        <taxon>Spermatophyta</taxon>
        <taxon>Magnoliopsida</taxon>
        <taxon>eudicotyledons</taxon>
        <taxon>Gunneridae</taxon>
        <taxon>Pentapetalae</taxon>
        <taxon>rosids</taxon>
        <taxon>malvids</taxon>
        <taxon>Malvales</taxon>
        <taxon>Malvaceae</taxon>
        <taxon>Malvoideae</taxon>
        <taxon>Gossypium</taxon>
    </lineage>
</organism>
<dbReference type="EMBL" id="JABEZW010000002">
    <property type="protein sequence ID" value="MBA0759323.1"/>
    <property type="molecule type" value="Genomic_DNA"/>
</dbReference>
<dbReference type="Proteomes" id="UP000593568">
    <property type="component" value="Unassembled WGS sequence"/>
</dbReference>
<evidence type="ECO:0000313" key="1">
    <source>
        <dbReference type="EMBL" id="MBA0759323.1"/>
    </source>
</evidence>
<name>A0A7J9DF26_9ROSI</name>
<protein>
    <submittedName>
        <fullName evidence="1">Uncharacterized protein</fullName>
    </submittedName>
</protein>
<reference evidence="1 2" key="1">
    <citation type="journal article" date="2019" name="Genome Biol. Evol.">
        <title>Insights into the evolution of the New World diploid cottons (Gossypium, subgenus Houzingenia) based on genome sequencing.</title>
        <authorList>
            <person name="Grover C.E."/>
            <person name="Arick M.A. 2nd"/>
            <person name="Thrash A."/>
            <person name="Conover J.L."/>
            <person name="Sanders W.S."/>
            <person name="Peterson D.G."/>
            <person name="Frelichowski J.E."/>
            <person name="Scheffler J.A."/>
            <person name="Scheffler B.E."/>
            <person name="Wendel J.F."/>
        </authorList>
    </citation>
    <scope>NUCLEOTIDE SEQUENCE [LARGE SCALE GENOMIC DNA]</scope>
    <source>
        <strain evidence="1">8</strain>
        <tissue evidence="1">Leaf</tissue>
    </source>
</reference>